<dbReference type="Proteomes" id="UP000309788">
    <property type="component" value="Unassembled WGS sequence"/>
</dbReference>
<proteinExistence type="predicted"/>
<dbReference type="OrthoDB" id="9808176at2"/>
<accession>A0A5R9K8J2</accession>
<sequence>MMKENLDIEKTCSHWIVTSDNDFETMQHLFESEDYAWALFVGHIVLEKLLKAVVVNVTKSHAPFTHDLLRLAKLTQIEFTSEQLDWMDTITTFNLNTRYDSYKQLFYLKCNLEFTEEWFEKIKTLRLWIKEKQFGSQKNM</sequence>
<dbReference type="Pfam" id="PF05168">
    <property type="entry name" value="HEPN"/>
    <property type="match status" value="1"/>
</dbReference>
<dbReference type="Gene3D" id="1.20.120.330">
    <property type="entry name" value="Nucleotidyltransferases domain 2"/>
    <property type="match status" value="1"/>
</dbReference>
<evidence type="ECO:0000313" key="2">
    <source>
        <dbReference type="EMBL" id="TLU90384.1"/>
    </source>
</evidence>
<dbReference type="PROSITE" id="PS50910">
    <property type="entry name" value="HEPN"/>
    <property type="match status" value="1"/>
</dbReference>
<evidence type="ECO:0000313" key="3">
    <source>
        <dbReference type="Proteomes" id="UP000309788"/>
    </source>
</evidence>
<dbReference type="SMART" id="SM00748">
    <property type="entry name" value="HEPN"/>
    <property type="match status" value="1"/>
</dbReference>
<dbReference type="EMBL" id="VCEI01000028">
    <property type="protein sequence ID" value="TLU90384.1"/>
    <property type="molecule type" value="Genomic_DNA"/>
</dbReference>
<gene>
    <name evidence="2" type="ORF">FEM55_17620</name>
</gene>
<reference evidence="2 3" key="1">
    <citation type="submission" date="2019-05" db="EMBL/GenBank/DDBJ databases">
        <authorList>
            <person name="Qu J.-H."/>
        </authorList>
    </citation>
    <scope>NUCLEOTIDE SEQUENCE [LARGE SCALE GENOMIC DNA]</scope>
    <source>
        <strain evidence="2 3">Z12</strain>
    </source>
</reference>
<name>A0A5R9K8J2_9BACT</name>
<dbReference type="InterPro" id="IPR007842">
    <property type="entry name" value="HEPN_dom"/>
</dbReference>
<keyword evidence="3" id="KW-1185">Reference proteome</keyword>
<organism evidence="2 3">
    <name type="scientific">Dyadobacter sediminis</name>
    <dbReference type="NCBI Taxonomy" id="1493691"/>
    <lineage>
        <taxon>Bacteria</taxon>
        <taxon>Pseudomonadati</taxon>
        <taxon>Bacteroidota</taxon>
        <taxon>Cytophagia</taxon>
        <taxon>Cytophagales</taxon>
        <taxon>Spirosomataceae</taxon>
        <taxon>Dyadobacter</taxon>
    </lineage>
</organism>
<comment type="caution">
    <text evidence="2">The sequence shown here is derived from an EMBL/GenBank/DDBJ whole genome shotgun (WGS) entry which is preliminary data.</text>
</comment>
<dbReference type="AlphaFoldDB" id="A0A5R9K8J2"/>
<evidence type="ECO:0000259" key="1">
    <source>
        <dbReference type="PROSITE" id="PS50910"/>
    </source>
</evidence>
<protein>
    <submittedName>
        <fullName evidence="2">HEPN domain-containing protein</fullName>
    </submittedName>
</protein>
<feature type="domain" description="HEPN" evidence="1">
    <location>
        <begin position="16"/>
        <end position="125"/>
    </location>
</feature>
<dbReference type="SUPFAM" id="SSF81593">
    <property type="entry name" value="Nucleotidyltransferase substrate binding subunit/domain"/>
    <property type="match status" value="1"/>
</dbReference>